<evidence type="ECO:0000313" key="2">
    <source>
        <dbReference type="Proteomes" id="UP000279236"/>
    </source>
</evidence>
<sequence length="278" mass="30803">MNRNDRQAVDNIVTCLTATQPDLNKARHLAEALVSRLDSEESRRSVSAAISHYPTIVKEIVSSYTFPPLRANADRLTSFISPASSASADPASPLDGDTIQVGYAPSMLADIRDQVDSFLTTESTIDSPVVRDWTRSYVASYDILPRAPLGYKDDLSAAALAMVGLPINDLLNNPEAFEHGLASRGRPRWQRPAPVTNSLGITRWVCNLMDEDGEPTIAMMEWKRLIVLRTESMSLAEEVVRQRSERRLPPLKLQQSNGKIDPKDRRMSGNMSKAIVQV</sequence>
<organism evidence="1 2">
    <name type="scientific">Apiotrichum porosum</name>
    <dbReference type="NCBI Taxonomy" id="105984"/>
    <lineage>
        <taxon>Eukaryota</taxon>
        <taxon>Fungi</taxon>
        <taxon>Dikarya</taxon>
        <taxon>Basidiomycota</taxon>
        <taxon>Agaricomycotina</taxon>
        <taxon>Tremellomycetes</taxon>
        <taxon>Trichosporonales</taxon>
        <taxon>Trichosporonaceae</taxon>
        <taxon>Apiotrichum</taxon>
    </lineage>
</organism>
<dbReference type="AlphaFoldDB" id="A0A427XEX8"/>
<name>A0A427XEX8_9TREE</name>
<accession>A0A427XEX8</accession>
<dbReference type="EMBL" id="RSCE01000017">
    <property type="protein sequence ID" value="RSH77307.1"/>
    <property type="molecule type" value="Genomic_DNA"/>
</dbReference>
<gene>
    <name evidence="1" type="ORF">EHS24_003617</name>
</gene>
<keyword evidence="2" id="KW-1185">Reference proteome</keyword>
<dbReference type="GeneID" id="39588160"/>
<protein>
    <submittedName>
        <fullName evidence="1">Uncharacterized protein</fullName>
    </submittedName>
</protein>
<comment type="caution">
    <text evidence="1">The sequence shown here is derived from an EMBL/GenBank/DDBJ whole genome shotgun (WGS) entry which is preliminary data.</text>
</comment>
<evidence type="ECO:0000313" key="1">
    <source>
        <dbReference type="EMBL" id="RSH77307.1"/>
    </source>
</evidence>
<dbReference type="Proteomes" id="UP000279236">
    <property type="component" value="Unassembled WGS sequence"/>
</dbReference>
<reference evidence="1 2" key="1">
    <citation type="submission" date="2018-11" db="EMBL/GenBank/DDBJ databases">
        <title>Genome sequence of Apiotrichum porosum DSM 27194.</title>
        <authorList>
            <person name="Aliyu H."/>
            <person name="Gorte O."/>
            <person name="Ochsenreither K."/>
        </authorList>
    </citation>
    <scope>NUCLEOTIDE SEQUENCE [LARGE SCALE GENOMIC DNA]</scope>
    <source>
        <strain evidence="1 2">DSM 27194</strain>
    </source>
</reference>
<proteinExistence type="predicted"/>
<dbReference type="RefSeq" id="XP_028472454.1">
    <property type="nucleotide sequence ID" value="XM_028619280.1"/>
</dbReference>